<dbReference type="KEGG" id="bfc:BacF7301_18710"/>
<organism evidence="1 2">
    <name type="scientific">Bacteroides faecium</name>
    <dbReference type="NCBI Taxonomy" id="2715212"/>
    <lineage>
        <taxon>Bacteria</taxon>
        <taxon>Pseudomonadati</taxon>
        <taxon>Bacteroidota</taxon>
        <taxon>Bacteroidia</taxon>
        <taxon>Bacteroidales</taxon>
        <taxon>Bacteroidaceae</taxon>
        <taxon>Bacteroides</taxon>
    </lineage>
</organism>
<name>A0A6H0KS82_9BACE</name>
<dbReference type="EMBL" id="CP050831">
    <property type="protein sequence ID" value="QIU96059.1"/>
    <property type="molecule type" value="Genomic_DNA"/>
</dbReference>
<evidence type="ECO:0000313" key="1">
    <source>
        <dbReference type="EMBL" id="QIU96059.1"/>
    </source>
</evidence>
<accession>A0A6H0KS82</accession>
<keyword evidence="2" id="KW-1185">Reference proteome</keyword>
<protein>
    <submittedName>
        <fullName evidence="1">Uncharacterized protein</fullName>
    </submittedName>
</protein>
<proteinExistence type="predicted"/>
<dbReference type="Proteomes" id="UP000501780">
    <property type="component" value="Chromosome"/>
</dbReference>
<sequence length="120" mass="14449">MSRDIIIVEDGKEKVVFHFAIFCELLKECIAKYGNIHMEQAELLVKRASFFIFRDINSFTGVVYFSHERSFHWAMIILYGNNYWHTHPEYATIPKDYDAWETMFLARYHLSDCYEFETKE</sequence>
<evidence type="ECO:0000313" key="2">
    <source>
        <dbReference type="Proteomes" id="UP000501780"/>
    </source>
</evidence>
<dbReference type="RefSeq" id="WP_167965185.1">
    <property type="nucleotide sequence ID" value="NZ_CP050831.1"/>
</dbReference>
<reference evidence="1 2" key="1">
    <citation type="submission" date="2020-03" db="EMBL/GenBank/DDBJ databases">
        <title>Genomic analysis of Bacteroides faecium CBA7301.</title>
        <authorList>
            <person name="Kim J."/>
            <person name="Roh S.W."/>
        </authorList>
    </citation>
    <scope>NUCLEOTIDE SEQUENCE [LARGE SCALE GENOMIC DNA]</scope>
    <source>
        <strain evidence="1 2">CBA7301</strain>
    </source>
</reference>
<gene>
    <name evidence="1" type="ORF">BacF7301_18710</name>
</gene>
<dbReference type="AlphaFoldDB" id="A0A6H0KS82"/>